<dbReference type="Pfam" id="PF10396">
    <property type="entry name" value="TrmE_N"/>
    <property type="match status" value="1"/>
</dbReference>
<feature type="binding site" evidence="6">
    <location>
        <position position="20"/>
    </location>
    <ligand>
        <name>(6S)-5-formyl-5,6,7,8-tetrahydrofolate</name>
        <dbReference type="ChEBI" id="CHEBI:57457"/>
    </ligand>
</feature>
<keyword evidence="4 6" id="KW-0630">Potassium</keyword>
<keyword evidence="6" id="KW-0460">Magnesium</keyword>
<protein>
    <recommendedName>
        <fullName evidence="6">tRNA modification GTPase MnmE</fullName>
        <ecNumber evidence="6">3.6.-.-</ecNumber>
    </recommendedName>
</protein>
<dbReference type="Pfam" id="PF12631">
    <property type="entry name" value="MnmE_helical"/>
    <property type="match status" value="1"/>
</dbReference>
<feature type="binding site" evidence="6">
    <location>
        <position position="228"/>
    </location>
    <ligand>
        <name>Mg(2+)</name>
        <dbReference type="ChEBI" id="CHEBI:18420"/>
    </ligand>
</feature>
<sequence length="434" mass="48126">MDTIFAVSSGLLPSGVAVIRLSGPHVINVVNTLCGCLPKPRFMHYGNLTARDGSFLDSALTVFFPAPHSFTGEDCAEFHLHGGKAVVNRFLDELSTFSGCRIAEAGEFSRRAFMKGKLDLVQAEGLADLIEAETESQRRLAIMGASGRLTTLYRDWRNKLMKARAFIEAELDFFDEADIPDSISDKVWKDVENLCISLRNHIAEGERASILRDGLKIVIAGAPNSGKSSIVNRLAGKPVAIVTEEEGTTRDALEVRFVLGGLPVFLTDTAGFRETENKIEQLGIEVAKQHVRDADLVILVYDMVKPKEIKLPETSAEIWCVGNKLDLCKKNESHFLIQFSASTGLNFDHFIKELESFCSHRSTEIGNLIPARKRQLQLLKEAVKEIEASINYDLDLSLRAEYLRRASDFLGKITGDIDVEDLLDIIFSEFCVGK</sequence>
<dbReference type="EC" id="3.6.-.-" evidence="6"/>
<evidence type="ECO:0000313" key="9">
    <source>
        <dbReference type="EMBL" id="QLC52053.1"/>
    </source>
</evidence>
<keyword evidence="3 6" id="KW-0547">Nucleotide-binding</keyword>
<feature type="binding site" evidence="6">
    <location>
        <begin position="268"/>
        <end position="271"/>
    </location>
    <ligand>
        <name>GTP</name>
        <dbReference type="ChEBI" id="CHEBI:37565"/>
    </ligand>
</feature>
<dbReference type="CDD" id="cd14858">
    <property type="entry name" value="TrmE_N"/>
    <property type="match status" value="1"/>
</dbReference>
<accession>A0ABX6QHI7</accession>
<keyword evidence="5 6" id="KW-0342">GTP-binding</keyword>
<dbReference type="InterPro" id="IPR031168">
    <property type="entry name" value="G_TrmE"/>
</dbReference>
<dbReference type="NCBIfam" id="NF003661">
    <property type="entry name" value="PRK05291.1-3"/>
    <property type="match status" value="1"/>
</dbReference>
<keyword evidence="6" id="KW-0963">Cytoplasm</keyword>
<keyword evidence="6" id="KW-0479">Metal-binding</keyword>
<evidence type="ECO:0000259" key="8">
    <source>
        <dbReference type="PROSITE" id="PS51709"/>
    </source>
</evidence>
<dbReference type="PROSITE" id="PS51709">
    <property type="entry name" value="G_TRME"/>
    <property type="match status" value="1"/>
</dbReference>
<dbReference type="InterPro" id="IPR027368">
    <property type="entry name" value="MnmE_dom2"/>
</dbReference>
<keyword evidence="6" id="KW-0378">Hydrolase</keyword>
<dbReference type="InterPro" id="IPR004520">
    <property type="entry name" value="GTPase_MnmE"/>
</dbReference>
<dbReference type="RefSeq" id="WP_005866505.1">
    <property type="nucleotide sequence ID" value="NZ_CACVBB010000001.1"/>
</dbReference>
<dbReference type="Gene3D" id="3.40.50.300">
    <property type="entry name" value="P-loop containing nucleotide triphosphate hydrolases"/>
    <property type="match status" value="1"/>
</dbReference>
<evidence type="ECO:0000256" key="1">
    <source>
        <dbReference type="ARBA" id="ARBA00011043"/>
    </source>
</evidence>
<dbReference type="InterPro" id="IPR025867">
    <property type="entry name" value="MnmE_helical"/>
</dbReference>
<dbReference type="InterPro" id="IPR005225">
    <property type="entry name" value="Small_GTP-bd"/>
</dbReference>
<organism evidence="9 10">
    <name type="scientific">Bartonella alsatica</name>
    <dbReference type="NCBI Taxonomy" id="52764"/>
    <lineage>
        <taxon>Bacteria</taxon>
        <taxon>Pseudomonadati</taxon>
        <taxon>Pseudomonadota</taxon>
        <taxon>Alphaproteobacteria</taxon>
        <taxon>Hyphomicrobiales</taxon>
        <taxon>Bartonellaceae</taxon>
        <taxon>Bartonella</taxon>
    </lineage>
</organism>
<dbReference type="SUPFAM" id="SSF52540">
    <property type="entry name" value="P-loop containing nucleoside triphosphate hydrolases"/>
    <property type="match status" value="1"/>
</dbReference>
<feature type="binding site" evidence="6">
    <location>
        <begin position="224"/>
        <end position="229"/>
    </location>
    <ligand>
        <name>GTP</name>
        <dbReference type="ChEBI" id="CHEBI:37565"/>
    </ligand>
</feature>
<feature type="binding site" evidence="6">
    <location>
        <position position="117"/>
    </location>
    <ligand>
        <name>(6S)-5-formyl-5,6,7,8-tetrahydrofolate</name>
        <dbReference type="ChEBI" id="CHEBI:57457"/>
    </ligand>
</feature>
<proteinExistence type="inferred from homology"/>
<keyword evidence="2 6" id="KW-0819">tRNA processing</keyword>
<dbReference type="NCBIfam" id="TIGR00231">
    <property type="entry name" value="small_GTP"/>
    <property type="match status" value="1"/>
</dbReference>
<dbReference type="EMBL" id="CP058235">
    <property type="protein sequence ID" value="QLC52053.1"/>
    <property type="molecule type" value="Genomic_DNA"/>
</dbReference>
<keyword evidence="10" id="KW-1185">Reference proteome</keyword>
<evidence type="ECO:0000256" key="4">
    <source>
        <dbReference type="ARBA" id="ARBA00022958"/>
    </source>
</evidence>
<feature type="domain" description="TrmE-type G" evidence="8">
    <location>
        <begin position="214"/>
        <end position="359"/>
    </location>
</feature>
<feature type="binding site" evidence="6">
    <location>
        <position position="434"/>
    </location>
    <ligand>
        <name>(6S)-5-formyl-5,6,7,8-tetrahydrofolate</name>
        <dbReference type="ChEBI" id="CHEBI:57457"/>
    </ligand>
</feature>
<comment type="caution">
    <text evidence="6">Lacks conserved residue(s) required for the propagation of feature annotation.</text>
</comment>
<evidence type="ECO:0000256" key="2">
    <source>
        <dbReference type="ARBA" id="ARBA00022694"/>
    </source>
</evidence>
<evidence type="ECO:0000256" key="3">
    <source>
        <dbReference type="ARBA" id="ARBA00022741"/>
    </source>
</evidence>
<feature type="binding site" evidence="6">
    <location>
        <position position="249"/>
    </location>
    <ligand>
        <name>Mg(2+)</name>
        <dbReference type="ChEBI" id="CHEBI:18420"/>
    </ligand>
</feature>
<dbReference type="Proteomes" id="UP000509443">
    <property type="component" value="Chromosome"/>
</dbReference>
<dbReference type="HAMAP" id="MF_00379">
    <property type="entry name" value="GTPase_MnmE"/>
    <property type="match status" value="1"/>
</dbReference>
<dbReference type="PANTHER" id="PTHR42714">
    <property type="entry name" value="TRNA MODIFICATION GTPASE GTPBP3"/>
    <property type="match status" value="1"/>
</dbReference>
<name>A0ABX6QHI7_9HYPH</name>
<dbReference type="NCBIfam" id="TIGR00450">
    <property type="entry name" value="mnmE_trmE_thdF"/>
    <property type="match status" value="1"/>
</dbReference>
<comment type="subcellular location">
    <subcellularLocation>
        <location evidence="6">Cytoplasm</location>
    </subcellularLocation>
</comment>
<comment type="subunit">
    <text evidence="6">Homodimer. Heterotetramer of two MnmE and two MnmG subunits.</text>
</comment>
<reference evidence="9 10" key="1">
    <citation type="submission" date="2020-06" db="EMBL/GenBank/DDBJ databases">
        <title>Complete closed genome sequence of Bartonella alsatica CIP 105477.</title>
        <authorList>
            <person name="Thibau A."/>
            <person name="Schultze T.G."/>
            <person name="Kempf V.A.J."/>
        </authorList>
    </citation>
    <scope>NUCLEOTIDE SEQUENCE [LARGE SCALE GENOMIC DNA]</scope>
    <source>
        <strain evidence="9 10">CIP 105477</strain>
    </source>
</reference>
<evidence type="ECO:0000313" key="10">
    <source>
        <dbReference type="Proteomes" id="UP000509443"/>
    </source>
</evidence>
<feature type="binding site" evidence="6">
    <location>
        <begin position="243"/>
        <end position="249"/>
    </location>
    <ligand>
        <name>GTP</name>
        <dbReference type="ChEBI" id="CHEBI:37565"/>
    </ligand>
</feature>
<dbReference type="InterPro" id="IPR006073">
    <property type="entry name" value="GTP-bd"/>
</dbReference>
<dbReference type="Gene3D" id="3.30.1360.120">
    <property type="entry name" value="Probable tRNA modification gtpase trme, domain 1"/>
    <property type="match status" value="1"/>
</dbReference>
<gene>
    <name evidence="6 9" type="primary">mnmE</name>
    <name evidence="6" type="synonym">trmE</name>
    <name evidence="9" type="ORF">HWV54_03950</name>
</gene>
<evidence type="ECO:0000256" key="5">
    <source>
        <dbReference type="ARBA" id="ARBA00023134"/>
    </source>
</evidence>
<feature type="binding site" evidence="6">
    <location>
        <position position="77"/>
    </location>
    <ligand>
        <name>(6S)-5-formyl-5,6,7,8-tetrahydrofolate</name>
        <dbReference type="ChEBI" id="CHEBI:57457"/>
    </ligand>
</feature>
<evidence type="ECO:0000256" key="7">
    <source>
        <dbReference type="RuleBase" id="RU003313"/>
    </source>
</evidence>
<dbReference type="InterPro" id="IPR027266">
    <property type="entry name" value="TrmE/GcvT-like"/>
</dbReference>
<dbReference type="Pfam" id="PF01926">
    <property type="entry name" value="MMR_HSR1"/>
    <property type="match status" value="1"/>
</dbReference>
<comment type="cofactor">
    <cofactor evidence="6">
        <name>K(+)</name>
        <dbReference type="ChEBI" id="CHEBI:29103"/>
    </cofactor>
    <text evidence="6">Binds 1 potassium ion per subunit.</text>
</comment>
<dbReference type="PANTHER" id="PTHR42714:SF2">
    <property type="entry name" value="TRNA MODIFICATION GTPASE GTPBP3, MITOCHONDRIAL"/>
    <property type="match status" value="1"/>
</dbReference>
<comment type="similarity">
    <text evidence="1 6 7">Belongs to the TRAFAC class TrmE-Era-EngA-EngB-Septin-like GTPase superfamily. TrmE GTPase family.</text>
</comment>
<comment type="function">
    <text evidence="6">Exhibits a very high intrinsic GTPase hydrolysis rate. Involved in the addition of a carboxymethylaminomethyl (cmnm) group at the wobble position (U34) of certain tRNAs, forming tRNA-cmnm(5)s(2)U34.</text>
</comment>
<dbReference type="InterPro" id="IPR027417">
    <property type="entry name" value="P-loop_NTPase"/>
</dbReference>
<dbReference type="CDD" id="cd04164">
    <property type="entry name" value="trmE"/>
    <property type="match status" value="1"/>
</dbReference>
<dbReference type="SUPFAM" id="SSF116878">
    <property type="entry name" value="TrmE connector domain"/>
    <property type="match status" value="1"/>
</dbReference>
<evidence type="ECO:0000256" key="6">
    <source>
        <dbReference type="HAMAP-Rule" id="MF_00379"/>
    </source>
</evidence>
<dbReference type="Gene3D" id="1.20.120.430">
    <property type="entry name" value="tRNA modification GTPase MnmE domain 2"/>
    <property type="match status" value="1"/>
</dbReference>
<dbReference type="InterPro" id="IPR018948">
    <property type="entry name" value="GTP-bd_TrmE_N"/>
</dbReference>